<keyword evidence="2" id="KW-1185">Reference proteome</keyword>
<protein>
    <submittedName>
        <fullName evidence="1">Uncharacterized protein</fullName>
    </submittedName>
</protein>
<feature type="non-terminal residue" evidence="1">
    <location>
        <position position="60"/>
    </location>
</feature>
<dbReference type="Proteomes" id="UP000276133">
    <property type="component" value="Unassembled WGS sequence"/>
</dbReference>
<evidence type="ECO:0000313" key="1">
    <source>
        <dbReference type="EMBL" id="RNA00271.1"/>
    </source>
</evidence>
<sequence length="60" mass="7012">MFILRASTIYSVVVSYTTLQKVLKILYKKKLYLIWKVLENENDNTFESESNSSTTECSIQ</sequence>
<proteinExistence type="predicted"/>
<evidence type="ECO:0000313" key="2">
    <source>
        <dbReference type="Proteomes" id="UP000276133"/>
    </source>
</evidence>
<reference evidence="1 2" key="1">
    <citation type="journal article" date="2018" name="Sci. Rep.">
        <title>Genomic signatures of local adaptation to the degree of environmental predictability in rotifers.</title>
        <authorList>
            <person name="Franch-Gras L."/>
            <person name="Hahn C."/>
            <person name="Garcia-Roger E.M."/>
            <person name="Carmona M.J."/>
            <person name="Serra M."/>
            <person name="Gomez A."/>
        </authorList>
    </citation>
    <scope>NUCLEOTIDE SEQUENCE [LARGE SCALE GENOMIC DNA]</scope>
    <source>
        <strain evidence="1">HYR1</strain>
    </source>
</reference>
<gene>
    <name evidence="1" type="ORF">BpHYR1_040524</name>
</gene>
<organism evidence="1 2">
    <name type="scientific">Brachionus plicatilis</name>
    <name type="common">Marine rotifer</name>
    <name type="synonym">Brachionus muelleri</name>
    <dbReference type="NCBI Taxonomy" id="10195"/>
    <lineage>
        <taxon>Eukaryota</taxon>
        <taxon>Metazoa</taxon>
        <taxon>Spiralia</taxon>
        <taxon>Gnathifera</taxon>
        <taxon>Rotifera</taxon>
        <taxon>Eurotatoria</taxon>
        <taxon>Monogononta</taxon>
        <taxon>Pseudotrocha</taxon>
        <taxon>Ploima</taxon>
        <taxon>Brachionidae</taxon>
        <taxon>Brachionus</taxon>
    </lineage>
</organism>
<comment type="caution">
    <text evidence="1">The sequence shown here is derived from an EMBL/GenBank/DDBJ whole genome shotgun (WGS) entry which is preliminary data.</text>
</comment>
<accession>A0A3M7PNG1</accession>
<dbReference type="EMBL" id="REGN01009843">
    <property type="protein sequence ID" value="RNA00271.1"/>
    <property type="molecule type" value="Genomic_DNA"/>
</dbReference>
<dbReference type="AlphaFoldDB" id="A0A3M7PNG1"/>
<name>A0A3M7PNG1_BRAPC</name>